<evidence type="ECO:0000313" key="2">
    <source>
        <dbReference type="Proteomes" id="UP000799755"/>
    </source>
</evidence>
<protein>
    <submittedName>
        <fullName evidence="1">Uncharacterized protein</fullName>
    </submittedName>
</protein>
<sequence>MRDAHQSSFLPLSQGTFTPATPSGLTPNTRSEAEAALTHNSSAQTDSAAPIPAHPPDENASVEVGPSGSNTQASDLDDGIEDAKKAYRRPPGPIRTSSKNYENALREAHKNASASSNLPMDTVAENITGVRTSSPASTIMPFPPPGQGVVPLLSGVGSGQANAVKRVVPTGLSLGNLGRSQSWNEQDMKHVFSANLMVEVQGDPGYASGAEESGVGPV</sequence>
<keyword evidence="2" id="KW-1185">Reference proteome</keyword>
<comment type="caution">
    <text evidence="1">The sequence shown here is derived from an EMBL/GenBank/DDBJ whole genome shotgun (WGS) entry which is preliminary data.</text>
</comment>
<name>A0ACB6QLE8_9PLEO</name>
<gene>
    <name evidence="1" type="ORF">BDR25DRAFT_336100</name>
</gene>
<evidence type="ECO:0000313" key="1">
    <source>
        <dbReference type="EMBL" id="KAF2467350.1"/>
    </source>
</evidence>
<accession>A0ACB6QLE8</accession>
<reference evidence="1" key="1">
    <citation type="journal article" date="2020" name="Stud. Mycol.">
        <title>101 Dothideomycetes genomes: a test case for predicting lifestyles and emergence of pathogens.</title>
        <authorList>
            <person name="Haridas S."/>
            <person name="Albert R."/>
            <person name="Binder M."/>
            <person name="Bloem J."/>
            <person name="Labutti K."/>
            <person name="Salamov A."/>
            <person name="Andreopoulos B."/>
            <person name="Baker S."/>
            <person name="Barry K."/>
            <person name="Bills G."/>
            <person name="Bluhm B."/>
            <person name="Cannon C."/>
            <person name="Castanera R."/>
            <person name="Culley D."/>
            <person name="Daum C."/>
            <person name="Ezra D."/>
            <person name="Gonzalez J."/>
            <person name="Henrissat B."/>
            <person name="Kuo A."/>
            <person name="Liang C."/>
            <person name="Lipzen A."/>
            <person name="Lutzoni F."/>
            <person name="Magnuson J."/>
            <person name="Mondo S."/>
            <person name="Nolan M."/>
            <person name="Ohm R."/>
            <person name="Pangilinan J."/>
            <person name="Park H.-J."/>
            <person name="Ramirez L."/>
            <person name="Alfaro M."/>
            <person name="Sun H."/>
            <person name="Tritt A."/>
            <person name="Yoshinaga Y."/>
            <person name="Zwiers L.-H."/>
            <person name="Turgeon B."/>
            <person name="Goodwin S."/>
            <person name="Spatafora J."/>
            <person name="Crous P."/>
            <person name="Grigoriev I."/>
        </authorList>
    </citation>
    <scope>NUCLEOTIDE SEQUENCE</scope>
    <source>
        <strain evidence="1">ATCC 200398</strain>
    </source>
</reference>
<proteinExistence type="predicted"/>
<dbReference type="Proteomes" id="UP000799755">
    <property type="component" value="Unassembled WGS sequence"/>
</dbReference>
<dbReference type="EMBL" id="MU003521">
    <property type="protein sequence ID" value="KAF2467350.1"/>
    <property type="molecule type" value="Genomic_DNA"/>
</dbReference>
<organism evidence="1 2">
    <name type="scientific">Lindgomyces ingoldianus</name>
    <dbReference type="NCBI Taxonomy" id="673940"/>
    <lineage>
        <taxon>Eukaryota</taxon>
        <taxon>Fungi</taxon>
        <taxon>Dikarya</taxon>
        <taxon>Ascomycota</taxon>
        <taxon>Pezizomycotina</taxon>
        <taxon>Dothideomycetes</taxon>
        <taxon>Pleosporomycetidae</taxon>
        <taxon>Pleosporales</taxon>
        <taxon>Lindgomycetaceae</taxon>
        <taxon>Lindgomyces</taxon>
    </lineage>
</organism>